<feature type="signal peptide" evidence="2">
    <location>
        <begin position="1"/>
        <end position="27"/>
    </location>
</feature>
<comment type="caution">
    <text evidence="4">The sequence shown here is derived from an EMBL/GenBank/DDBJ whole genome shotgun (WGS) entry which is preliminary data.</text>
</comment>
<dbReference type="InterPro" id="IPR006680">
    <property type="entry name" value="Amidohydro-rel"/>
</dbReference>
<evidence type="ECO:0000313" key="5">
    <source>
        <dbReference type="Proteomes" id="UP000264071"/>
    </source>
</evidence>
<dbReference type="PANTHER" id="PTHR21240:SF28">
    <property type="entry name" value="ISO-OROTATE DECARBOXYLASE (EUROFUNG)"/>
    <property type="match status" value="1"/>
</dbReference>
<dbReference type="EMBL" id="DPIY01000010">
    <property type="protein sequence ID" value="HCT57616.1"/>
    <property type="molecule type" value="Genomic_DNA"/>
</dbReference>
<sequence>MPPLRCIRLAGALFAMFSAVVLPTAGAQNTPIVDVHFHHLGSRTDSSLTEMAKMGITSVVLIGLPAQLATTADRSDLRILRSLTLPCFGGRMPNSGMACYPGGGDWPSRDSIRAMVRTDRLHLLGEINAQYGGMRLDDPAMEPYFAIAEELDLPIGVHLGIGPPGIAYSDIPGPPQKSSAYSGQAGDPLALDGVLRKHPKLRLYVMHAAWPMRDAMLYMLYMHPRMMVDVSVLQYAIPRAAYVDYLRDLVQAGFAKRIMFGSDGSAARVREGIDAIRAMDFLSADQQADILGGNAQRFLRLGVPR</sequence>
<protein>
    <recommendedName>
        <fullName evidence="3">Amidohydrolase-related domain-containing protein</fullName>
    </recommendedName>
</protein>
<organism evidence="4 5">
    <name type="scientific">Gemmatimonas aurantiaca</name>
    <dbReference type="NCBI Taxonomy" id="173480"/>
    <lineage>
        <taxon>Bacteria</taxon>
        <taxon>Pseudomonadati</taxon>
        <taxon>Gemmatimonadota</taxon>
        <taxon>Gemmatimonadia</taxon>
        <taxon>Gemmatimonadales</taxon>
        <taxon>Gemmatimonadaceae</taxon>
        <taxon>Gemmatimonas</taxon>
    </lineage>
</organism>
<evidence type="ECO:0000313" key="4">
    <source>
        <dbReference type="EMBL" id="HCT57616.1"/>
    </source>
</evidence>
<dbReference type="GO" id="GO:0016787">
    <property type="term" value="F:hydrolase activity"/>
    <property type="evidence" value="ECO:0007669"/>
    <property type="project" value="InterPro"/>
</dbReference>
<feature type="chain" id="PRO_5017700418" description="Amidohydrolase-related domain-containing protein" evidence="2">
    <location>
        <begin position="28"/>
        <end position="305"/>
    </location>
</feature>
<evidence type="ECO:0000256" key="2">
    <source>
        <dbReference type="SAM" id="SignalP"/>
    </source>
</evidence>
<reference evidence="4 5" key="1">
    <citation type="journal article" date="2018" name="Nat. Biotechnol.">
        <title>A standardized bacterial taxonomy based on genome phylogeny substantially revises the tree of life.</title>
        <authorList>
            <person name="Parks D.H."/>
            <person name="Chuvochina M."/>
            <person name="Waite D.W."/>
            <person name="Rinke C."/>
            <person name="Skarshewski A."/>
            <person name="Chaumeil P.A."/>
            <person name="Hugenholtz P."/>
        </authorList>
    </citation>
    <scope>NUCLEOTIDE SEQUENCE [LARGE SCALE GENOMIC DNA]</scope>
    <source>
        <strain evidence="4">UBA8844</strain>
    </source>
</reference>
<dbReference type="InterPro" id="IPR032465">
    <property type="entry name" value="ACMSD"/>
</dbReference>
<accession>A0A3D4V902</accession>
<dbReference type="Gene3D" id="3.20.20.140">
    <property type="entry name" value="Metal-dependent hydrolases"/>
    <property type="match status" value="1"/>
</dbReference>
<dbReference type="Pfam" id="PF04909">
    <property type="entry name" value="Amidohydro_2"/>
    <property type="match status" value="1"/>
</dbReference>
<dbReference type="Proteomes" id="UP000264071">
    <property type="component" value="Unassembled WGS sequence"/>
</dbReference>
<proteinExistence type="predicted"/>
<dbReference type="GO" id="GO:0005737">
    <property type="term" value="C:cytoplasm"/>
    <property type="evidence" value="ECO:0007669"/>
    <property type="project" value="TreeGrafter"/>
</dbReference>
<dbReference type="GO" id="GO:0016831">
    <property type="term" value="F:carboxy-lyase activity"/>
    <property type="evidence" value="ECO:0007669"/>
    <property type="project" value="InterPro"/>
</dbReference>
<name>A0A3D4V902_9BACT</name>
<dbReference type="PANTHER" id="PTHR21240">
    <property type="entry name" value="2-AMINO-3-CARBOXYLMUCONATE-6-SEMIALDEHYDE DECARBOXYLASE"/>
    <property type="match status" value="1"/>
</dbReference>
<dbReference type="GO" id="GO:0019748">
    <property type="term" value="P:secondary metabolic process"/>
    <property type="evidence" value="ECO:0007669"/>
    <property type="project" value="TreeGrafter"/>
</dbReference>
<feature type="domain" description="Amidohydrolase-related" evidence="3">
    <location>
        <begin position="126"/>
        <end position="301"/>
    </location>
</feature>
<keyword evidence="2" id="KW-0732">Signal</keyword>
<keyword evidence="1" id="KW-0456">Lyase</keyword>
<gene>
    <name evidence="4" type="ORF">DGD08_10495</name>
</gene>
<dbReference type="OMA" id="LMGANAY"/>
<dbReference type="AlphaFoldDB" id="A0A3D4V902"/>
<dbReference type="InterPro" id="IPR032466">
    <property type="entry name" value="Metal_Hydrolase"/>
</dbReference>
<evidence type="ECO:0000259" key="3">
    <source>
        <dbReference type="Pfam" id="PF04909"/>
    </source>
</evidence>
<evidence type="ECO:0000256" key="1">
    <source>
        <dbReference type="ARBA" id="ARBA00023239"/>
    </source>
</evidence>
<dbReference type="SUPFAM" id="SSF51556">
    <property type="entry name" value="Metallo-dependent hydrolases"/>
    <property type="match status" value="1"/>
</dbReference>